<dbReference type="KEGG" id="cly:Celly_1329"/>
<dbReference type="EMBL" id="CP002534">
    <property type="protein sequence ID" value="ADY29155.1"/>
    <property type="molecule type" value="Genomic_DNA"/>
</dbReference>
<protein>
    <recommendedName>
        <fullName evidence="3">Lipoprotein</fullName>
    </recommendedName>
</protein>
<reference evidence="1 2" key="1">
    <citation type="journal article" date="2011" name="Stand. Genomic Sci.">
        <title>Complete genome sequence of Cellulophaga lytica type strain (LIM- 21).</title>
        <authorList>
            <person name="Pati A."/>
            <person name="Abt B."/>
            <person name="Teshima H."/>
            <person name="Nolan M."/>
            <person name="Lapidus A."/>
            <person name="Lucas S."/>
            <person name="Hammon N."/>
            <person name="Deshpande S."/>
            <person name="Cheng J.F."/>
            <person name="Tapia R."/>
            <person name="Han C."/>
            <person name="Goodwin L."/>
            <person name="Pitluck S."/>
            <person name="Liolios K."/>
            <person name="Pagani I."/>
            <person name="Mavromatis K."/>
            <person name="Ovchinikova G."/>
            <person name="Chen A."/>
            <person name="Palaniappan K."/>
            <person name="Land M."/>
            <person name="Hauser L."/>
            <person name="Jeffries C.D."/>
            <person name="Detter J.C."/>
            <person name="Brambilla E.M."/>
            <person name="Kannan K.P."/>
            <person name="Rohde M."/>
            <person name="Spring S."/>
            <person name="Goker M."/>
            <person name="Woyke T."/>
            <person name="Bristow J."/>
            <person name="Eisen J.A."/>
            <person name="Markowitz V."/>
            <person name="Hugenholtz P."/>
            <person name="Kyrpides N.C."/>
            <person name="Klenk H.P."/>
            <person name="Ivanova N."/>
        </authorList>
    </citation>
    <scope>NUCLEOTIDE SEQUENCE [LARGE SCALE GENOMIC DNA]</scope>
    <source>
        <strain evidence="2">ATCC 23178 / DSM 7489 / JCM 8516 / NBRC 14961 / NCIMB 1423 / VKM B-1433 / Cy l20</strain>
    </source>
</reference>
<dbReference type="Proteomes" id="UP000007487">
    <property type="component" value="Chromosome"/>
</dbReference>
<dbReference type="HOGENOM" id="CLU_185226_0_0_10"/>
<sequence length="73" mass="8704">MKNVFLVVILVFVQSCIPLRVAPNIQDYKITKGKTFKRGLTKHHVFIFEDPKDESEFYNYVDVKYQLYNIDVF</sequence>
<evidence type="ECO:0000313" key="1">
    <source>
        <dbReference type="EMBL" id="ADY29155.1"/>
    </source>
</evidence>
<accession>F0RHB5</accession>
<dbReference type="RefSeq" id="WP_013620902.1">
    <property type="nucleotide sequence ID" value="NC_015167.1"/>
</dbReference>
<dbReference type="PROSITE" id="PS51257">
    <property type="entry name" value="PROKAR_LIPOPROTEIN"/>
    <property type="match status" value="1"/>
</dbReference>
<organism evidence="1 2">
    <name type="scientific">Cellulophaga lytica (strain ATCC 23178 / DSM 7489 / JCM 8516 / NBRC 14961 / NCIMB 1423 / VKM B-1433 / Cy l20)</name>
    <dbReference type="NCBI Taxonomy" id="867900"/>
    <lineage>
        <taxon>Bacteria</taxon>
        <taxon>Pseudomonadati</taxon>
        <taxon>Bacteroidota</taxon>
        <taxon>Flavobacteriia</taxon>
        <taxon>Flavobacteriales</taxon>
        <taxon>Flavobacteriaceae</taxon>
        <taxon>Cellulophaga</taxon>
    </lineage>
</organism>
<dbReference type="AlphaFoldDB" id="F0RHB5"/>
<evidence type="ECO:0000313" key="2">
    <source>
        <dbReference type="Proteomes" id="UP000007487"/>
    </source>
</evidence>
<dbReference type="eggNOG" id="ENOG50315HK">
    <property type="taxonomic scope" value="Bacteria"/>
</dbReference>
<dbReference type="OrthoDB" id="1164799at2"/>
<evidence type="ECO:0008006" key="3">
    <source>
        <dbReference type="Google" id="ProtNLM"/>
    </source>
</evidence>
<gene>
    <name evidence="1" type="ordered locus">Celly_1329</name>
</gene>
<proteinExistence type="predicted"/>
<keyword evidence="2" id="KW-1185">Reference proteome</keyword>
<name>F0RHB5_CELLC</name>